<dbReference type="EMBL" id="JADCKQ010000001">
    <property type="protein sequence ID" value="MBI1492064.1"/>
    <property type="molecule type" value="Genomic_DNA"/>
</dbReference>
<accession>A0A8J7ISD9</accession>
<reference evidence="2" key="1">
    <citation type="submission" date="2020-10" db="EMBL/GenBank/DDBJ databases">
        <title>Paenihalocynthiibacter styelae gen. nov., sp. nov., isolated from stalked sea squirt Styela clava.</title>
        <authorList>
            <person name="Kim Y.-O."/>
            <person name="Yoon J.-H."/>
        </authorList>
    </citation>
    <scope>NUCLEOTIDE SEQUENCE</scope>
    <source>
        <strain evidence="2">MYP1-1</strain>
    </source>
</reference>
<keyword evidence="3" id="KW-1185">Reference proteome</keyword>
<dbReference type="InterPro" id="IPR009492">
    <property type="entry name" value="TniQ"/>
</dbReference>
<protein>
    <submittedName>
        <fullName evidence="2">TniQ family protein</fullName>
    </submittedName>
</protein>
<evidence type="ECO:0000313" key="3">
    <source>
        <dbReference type="Proteomes" id="UP000640583"/>
    </source>
</evidence>
<dbReference type="AlphaFoldDB" id="A0A8J7ISD9"/>
<proteinExistence type="predicted"/>
<dbReference type="RefSeq" id="WP_228847034.1">
    <property type="nucleotide sequence ID" value="NZ_JADCKQ010000001.1"/>
</dbReference>
<sequence length="143" mass="15683">MSSVIETLGCPCGAPLFFATPKNMRLKNTVPLHSDETTASFASRLAFANGVPTVADLLLDAEVTMPQFLKGERRAFEALEELSGVATDDLMQQAFILVAPHVYEIFGHRIGQQHLLRGESRICPACFRQDTRSQVTSDAMILS</sequence>
<comment type="caution">
    <text evidence="2">The sequence shown here is derived from an EMBL/GenBank/DDBJ whole genome shotgun (WGS) entry which is preliminary data.</text>
</comment>
<name>A0A8J7ISD9_9RHOB</name>
<dbReference type="Pfam" id="PF06527">
    <property type="entry name" value="TniQ"/>
    <property type="match status" value="1"/>
</dbReference>
<dbReference type="Proteomes" id="UP000640583">
    <property type="component" value="Unassembled WGS sequence"/>
</dbReference>
<evidence type="ECO:0000259" key="1">
    <source>
        <dbReference type="Pfam" id="PF06527"/>
    </source>
</evidence>
<evidence type="ECO:0000313" key="2">
    <source>
        <dbReference type="EMBL" id="MBI1492064.1"/>
    </source>
</evidence>
<gene>
    <name evidence="2" type="ORF">H1D41_00280</name>
</gene>
<organism evidence="2 3">
    <name type="scientific">Halocynthiibacter styelae</name>
    <dbReference type="NCBI Taxonomy" id="2761955"/>
    <lineage>
        <taxon>Bacteria</taxon>
        <taxon>Pseudomonadati</taxon>
        <taxon>Pseudomonadota</taxon>
        <taxon>Alphaproteobacteria</taxon>
        <taxon>Rhodobacterales</taxon>
        <taxon>Paracoccaceae</taxon>
        <taxon>Halocynthiibacter</taxon>
    </lineage>
</organism>
<feature type="domain" description="TniQ" evidence="1">
    <location>
        <begin position="30"/>
        <end position="133"/>
    </location>
</feature>